<evidence type="ECO:0000256" key="3">
    <source>
        <dbReference type="ARBA" id="ARBA00022692"/>
    </source>
</evidence>
<feature type="transmembrane region" description="Helical" evidence="7">
    <location>
        <begin position="73"/>
        <end position="90"/>
    </location>
</feature>
<dbReference type="AlphaFoldDB" id="A0A5C8NLB9"/>
<feature type="transmembrane region" description="Helical" evidence="7">
    <location>
        <begin position="182"/>
        <end position="200"/>
    </location>
</feature>
<dbReference type="GO" id="GO:0016020">
    <property type="term" value="C:membrane"/>
    <property type="evidence" value="ECO:0007669"/>
    <property type="project" value="UniProtKB-SubCell"/>
</dbReference>
<comment type="caution">
    <text evidence="9">The sequence shown here is derived from an EMBL/GenBank/DDBJ whole genome shotgun (WGS) entry which is preliminary data.</text>
</comment>
<dbReference type="GO" id="GO:0004252">
    <property type="term" value="F:serine-type endopeptidase activity"/>
    <property type="evidence" value="ECO:0007669"/>
    <property type="project" value="InterPro"/>
</dbReference>
<feature type="transmembrane region" description="Helical" evidence="7">
    <location>
        <begin position="242"/>
        <end position="262"/>
    </location>
</feature>
<feature type="transmembrane region" description="Helical" evidence="7">
    <location>
        <begin position="158"/>
        <end position="176"/>
    </location>
</feature>
<dbReference type="InterPro" id="IPR022764">
    <property type="entry name" value="Peptidase_S54_rhomboid_dom"/>
</dbReference>
<comment type="subcellular location">
    <subcellularLocation>
        <location evidence="1">Membrane</location>
        <topology evidence="1">Multi-pass membrane protein</topology>
    </subcellularLocation>
</comment>
<gene>
    <name evidence="9" type="ORF">FHP05_12440</name>
</gene>
<keyword evidence="6 7" id="KW-0472">Membrane</keyword>
<feature type="domain" description="Peptidase S54 rhomboid" evidence="8">
    <location>
        <begin position="58"/>
        <end position="197"/>
    </location>
</feature>
<comment type="similarity">
    <text evidence="2">Belongs to the peptidase S54 family.</text>
</comment>
<protein>
    <submittedName>
        <fullName evidence="9">Rhomboid family intramembrane serine protease</fullName>
    </submittedName>
</protein>
<evidence type="ECO:0000256" key="7">
    <source>
        <dbReference type="SAM" id="Phobius"/>
    </source>
</evidence>
<dbReference type="Proteomes" id="UP000321574">
    <property type="component" value="Unassembled WGS sequence"/>
</dbReference>
<accession>A0A5C8NLB9</accession>
<feature type="transmembrane region" description="Helical" evidence="7">
    <location>
        <begin position="12"/>
        <end position="33"/>
    </location>
</feature>
<dbReference type="PANTHER" id="PTHR43731:SF14">
    <property type="entry name" value="PRESENILIN-ASSOCIATED RHOMBOID-LIKE PROTEIN, MITOCHONDRIAL"/>
    <property type="match status" value="1"/>
</dbReference>
<keyword evidence="9" id="KW-0645">Protease</keyword>
<dbReference type="OrthoDB" id="9813074at2"/>
<dbReference type="Pfam" id="PF01694">
    <property type="entry name" value="Rhomboid"/>
    <property type="match status" value="1"/>
</dbReference>
<evidence type="ECO:0000259" key="8">
    <source>
        <dbReference type="Pfam" id="PF01694"/>
    </source>
</evidence>
<evidence type="ECO:0000256" key="5">
    <source>
        <dbReference type="ARBA" id="ARBA00022989"/>
    </source>
</evidence>
<evidence type="ECO:0000256" key="6">
    <source>
        <dbReference type="ARBA" id="ARBA00023136"/>
    </source>
</evidence>
<evidence type="ECO:0000313" key="10">
    <source>
        <dbReference type="Proteomes" id="UP000321574"/>
    </source>
</evidence>
<evidence type="ECO:0000256" key="1">
    <source>
        <dbReference type="ARBA" id="ARBA00004141"/>
    </source>
</evidence>
<evidence type="ECO:0000256" key="2">
    <source>
        <dbReference type="ARBA" id="ARBA00009045"/>
    </source>
</evidence>
<dbReference type="InterPro" id="IPR035952">
    <property type="entry name" value="Rhomboid-like_sf"/>
</dbReference>
<keyword evidence="3 7" id="KW-0812">Transmembrane</keyword>
<evidence type="ECO:0000256" key="4">
    <source>
        <dbReference type="ARBA" id="ARBA00022801"/>
    </source>
</evidence>
<feature type="transmembrane region" description="Helical" evidence="7">
    <location>
        <begin position="97"/>
        <end position="117"/>
    </location>
</feature>
<dbReference type="EMBL" id="VDUW01000010">
    <property type="protein sequence ID" value="TXL61685.1"/>
    <property type="molecule type" value="Genomic_DNA"/>
</dbReference>
<proteinExistence type="inferred from homology"/>
<name>A0A5C8NLB9_9BACI</name>
<keyword evidence="10" id="KW-1185">Reference proteome</keyword>
<dbReference type="PANTHER" id="PTHR43731">
    <property type="entry name" value="RHOMBOID PROTEASE"/>
    <property type="match status" value="1"/>
</dbReference>
<dbReference type="SUPFAM" id="SSF144091">
    <property type="entry name" value="Rhomboid-like"/>
    <property type="match status" value="1"/>
</dbReference>
<reference evidence="9 10" key="1">
    <citation type="submission" date="2019-06" db="EMBL/GenBank/DDBJ databases">
        <title>Cerasibacillus sp. nov., isolated from maize field.</title>
        <authorList>
            <person name="Lin S.-Y."/>
            <person name="Tsai C.-F."/>
            <person name="Young C.-C."/>
        </authorList>
    </citation>
    <scope>NUCLEOTIDE SEQUENCE [LARGE SCALE GENOMIC DNA]</scope>
    <source>
        <strain evidence="9 10">CC-CFT480</strain>
    </source>
</reference>
<dbReference type="Gene3D" id="1.20.1540.10">
    <property type="entry name" value="Rhomboid-like"/>
    <property type="match status" value="1"/>
</dbReference>
<organism evidence="9 10">
    <name type="scientific">Cerasibacillus terrae</name>
    <dbReference type="NCBI Taxonomy" id="2498845"/>
    <lineage>
        <taxon>Bacteria</taxon>
        <taxon>Bacillati</taxon>
        <taxon>Bacillota</taxon>
        <taxon>Bacilli</taxon>
        <taxon>Bacillales</taxon>
        <taxon>Bacillaceae</taxon>
        <taxon>Cerasibacillus</taxon>
    </lineage>
</organism>
<keyword evidence="5 7" id="KW-1133">Transmembrane helix</keyword>
<feature type="transmembrane region" description="Helical" evidence="7">
    <location>
        <begin position="123"/>
        <end position="146"/>
    </location>
</feature>
<keyword evidence="4" id="KW-0378">Hydrolase</keyword>
<sequence length="263" mass="30141">MFLRNERSVKEFIQFYPVVSALVIIYLALWFVIDFMQLPIGQDIYFWGIAVNGLIHDGEYWRLFTAMFLHGDFMHAIFNSFSLVLFGPALEQMLGRVKFTVAFLIAGFIGNFATYALDPINYQYAHLGASGAIYGLFGIYIFMVLFRKNLIDPQSMQIIVVIFIIGLVMTFLRPGINAKAHVFGFIGGFAIAPLFLRNVLPFSPWRNKKAHVFTTNKSNNEIKFDPNRWNKKRIIPKKLKKSLPWVFLGILLLFGLLGRLGIL</sequence>
<dbReference type="InterPro" id="IPR050925">
    <property type="entry name" value="Rhomboid_protease_S54"/>
</dbReference>
<dbReference type="RefSeq" id="WP_147668709.1">
    <property type="nucleotide sequence ID" value="NZ_VDUW01000010.1"/>
</dbReference>
<dbReference type="GO" id="GO:0006508">
    <property type="term" value="P:proteolysis"/>
    <property type="evidence" value="ECO:0007669"/>
    <property type="project" value="UniProtKB-KW"/>
</dbReference>
<evidence type="ECO:0000313" key="9">
    <source>
        <dbReference type="EMBL" id="TXL61685.1"/>
    </source>
</evidence>